<evidence type="ECO:0000259" key="4">
    <source>
        <dbReference type="PROSITE" id="PS50048"/>
    </source>
</evidence>
<dbReference type="GO" id="GO:0008270">
    <property type="term" value="F:zinc ion binding"/>
    <property type="evidence" value="ECO:0007669"/>
    <property type="project" value="InterPro"/>
</dbReference>
<dbReference type="AlphaFoldDB" id="A0AAJ0HE76"/>
<dbReference type="PANTHER" id="PTHR46910:SF39">
    <property type="entry name" value="ZN(II)2CYS6 TRANSCRIPTION FACTOR (EUROFUNG)"/>
    <property type="match status" value="1"/>
</dbReference>
<dbReference type="Proteomes" id="UP001275084">
    <property type="component" value="Unassembled WGS sequence"/>
</dbReference>
<dbReference type="Pfam" id="PF04082">
    <property type="entry name" value="Fungal_trans"/>
    <property type="match status" value="1"/>
</dbReference>
<evidence type="ECO:0000256" key="1">
    <source>
        <dbReference type="ARBA" id="ARBA00022723"/>
    </source>
</evidence>
<evidence type="ECO:0000313" key="5">
    <source>
        <dbReference type="EMBL" id="KAK3349218.1"/>
    </source>
</evidence>
<feature type="region of interest" description="Disordered" evidence="3">
    <location>
        <begin position="1"/>
        <end position="29"/>
    </location>
</feature>
<reference evidence="5" key="2">
    <citation type="submission" date="2023-06" db="EMBL/GenBank/DDBJ databases">
        <authorList>
            <consortium name="Lawrence Berkeley National Laboratory"/>
            <person name="Haridas S."/>
            <person name="Hensen N."/>
            <person name="Bonometti L."/>
            <person name="Westerberg I."/>
            <person name="Brannstrom I.O."/>
            <person name="Guillou S."/>
            <person name="Cros-Aarteil S."/>
            <person name="Calhoun S."/>
            <person name="Kuo A."/>
            <person name="Mondo S."/>
            <person name="Pangilinan J."/>
            <person name="Riley R."/>
            <person name="Labutti K."/>
            <person name="Andreopoulos B."/>
            <person name="Lipzen A."/>
            <person name="Chen C."/>
            <person name="Yanf M."/>
            <person name="Daum C."/>
            <person name="Ng V."/>
            <person name="Clum A."/>
            <person name="Steindorff A."/>
            <person name="Ohm R."/>
            <person name="Martin F."/>
            <person name="Silar P."/>
            <person name="Natvig D."/>
            <person name="Lalanne C."/>
            <person name="Gautier V."/>
            <person name="Ament-Velasquez S.L."/>
            <person name="Kruys A."/>
            <person name="Hutchinson M.I."/>
            <person name="Powell A.J."/>
            <person name="Barry K."/>
            <person name="Miller A.N."/>
            <person name="Grigoriev I.V."/>
            <person name="Debuchy R."/>
            <person name="Gladieux P."/>
            <person name="Thoren M.H."/>
            <person name="Johannesson H."/>
        </authorList>
    </citation>
    <scope>NUCLEOTIDE SEQUENCE</scope>
    <source>
        <strain evidence="5">CBS 955.72</strain>
    </source>
</reference>
<dbReference type="GO" id="GO:0006351">
    <property type="term" value="P:DNA-templated transcription"/>
    <property type="evidence" value="ECO:0007669"/>
    <property type="project" value="InterPro"/>
</dbReference>
<dbReference type="CDD" id="cd12148">
    <property type="entry name" value="fungal_TF_MHR"/>
    <property type="match status" value="1"/>
</dbReference>
<gene>
    <name evidence="5" type="ORF">B0T25DRAFT_569865</name>
</gene>
<dbReference type="InterPro" id="IPR007219">
    <property type="entry name" value="XnlR_reg_dom"/>
</dbReference>
<dbReference type="InterPro" id="IPR050987">
    <property type="entry name" value="AtrR-like"/>
</dbReference>
<dbReference type="SMART" id="SM00906">
    <property type="entry name" value="Fungal_trans"/>
    <property type="match status" value="1"/>
</dbReference>
<feature type="region of interest" description="Disordered" evidence="3">
    <location>
        <begin position="138"/>
        <end position="176"/>
    </location>
</feature>
<keyword evidence="2" id="KW-0539">Nucleus</keyword>
<comment type="caution">
    <text evidence="5">The sequence shown here is derived from an EMBL/GenBank/DDBJ whole genome shotgun (WGS) entry which is preliminary data.</text>
</comment>
<dbReference type="InterPro" id="IPR001138">
    <property type="entry name" value="Zn2Cys6_DnaBD"/>
</dbReference>
<evidence type="ECO:0000256" key="2">
    <source>
        <dbReference type="ARBA" id="ARBA00023242"/>
    </source>
</evidence>
<proteinExistence type="predicted"/>
<dbReference type="PROSITE" id="PS50048">
    <property type="entry name" value="ZN2_CY6_FUNGAL_2"/>
    <property type="match status" value="1"/>
</dbReference>
<dbReference type="Gene3D" id="4.10.240.10">
    <property type="entry name" value="Zn(2)-C6 fungal-type DNA-binding domain"/>
    <property type="match status" value="1"/>
</dbReference>
<accession>A0AAJ0HE76</accession>
<reference evidence="5" key="1">
    <citation type="journal article" date="2023" name="Mol. Phylogenet. Evol.">
        <title>Genome-scale phylogeny and comparative genomics of the fungal order Sordariales.</title>
        <authorList>
            <person name="Hensen N."/>
            <person name="Bonometti L."/>
            <person name="Westerberg I."/>
            <person name="Brannstrom I.O."/>
            <person name="Guillou S."/>
            <person name="Cros-Aarteil S."/>
            <person name="Calhoun S."/>
            <person name="Haridas S."/>
            <person name="Kuo A."/>
            <person name="Mondo S."/>
            <person name="Pangilinan J."/>
            <person name="Riley R."/>
            <person name="LaButti K."/>
            <person name="Andreopoulos B."/>
            <person name="Lipzen A."/>
            <person name="Chen C."/>
            <person name="Yan M."/>
            <person name="Daum C."/>
            <person name="Ng V."/>
            <person name="Clum A."/>
            <person name="Steindorff A."/>
            <person name="Ohm R.A."/>
            <person name="Martin F."/>
            <person name="Silar P."/>
            <person name="Natvig D.O."/>
            <person name="Lalanne C."/>
            <person name="Gautier V."/>
            <person name="Ament-Velasquez S.L."/>
            <person name="Kruys A."/>
            <person name="Hutchinson M.I."/>
            <person name="Powell A.J."/>
            <person name="Barry K."/>
            <person name="Miller A.N."/>
            <person name="Grigoriev I.V."/>
            <person name="Debuchy R."/>
            <person name="Gladieux P."/>
            <person name="Hiltunen Thoren M."/>
            <person name="Johannesson H."/>
        </authorList>
    </citation>
    <scope>NUCLEOTIDE SEQUENCE</scope>
    <source>
        <strain evidence="5">CBS 955.72</strain>
    </source>
</reference>
<evidence type="ECO:0000313" key="6">
    <source>
        <dbReference type="Proteomes" id="UP001275084"/>
    </source>
</evidence>
<feature type="domain" description="Zn(2)-C6 fungal-type" evidence="4">
    <location>
        <begin position="37"/>
        <end position="68"/>
    </location>
</feature>
<dbReference type="InterPro" id="IPR036864">
    <property type="entry name" value="Zn2-C6_fun-type_DNA-bd_sf"/>
</dbReference>
<sequence length="801" mass="88971">MPKPSRSPSKVNLDRRLPVNPRRHRVPPEQRKRVATACNSCNVRRIKCSGDKPQCEQCKTNPDRTCAYPAPIERVSVSKSEYDSLRALNDQIQSLKSQMGIHDFKVEDDAMAASPSEGSPLDPALIDMLSRQPAMLSPLCTVSSPSSSSRADNTAVGEESPEDERESGGNRTLEGGRMLYDVDGTARYLGKTSGATFLDTLKDFMSTSSRLVAMDTRFLGSRGHYQTFDSRPLPMPPDDLLQPLQLPPVDEMTRMLNILRNFVLDGSDGKFRCGGIFYWPLEDANTLQSPDSMQIDVDSAPRRPAAHPHRRLALYHTAFALATMLDLTEPNSKVQGRLGETFYAKAYKMLGNPLDITSYATDDVPALTMMALYLIENNRRDSAYICISMAMHLSIMHGVHRGSAVTEKERRTFWTLYILDRWLSCLMGRPPTISDDAIKLQLPQDSRGLPPAAGLRAHVELSRISDYIVHNSYRVTHANEDGPGHALQHVEAAQTLLKEWQRKLPECLKAPEGGFSPDILGVDNLSLNMKQDYGNTSDYDRAFCSLHMTHNQLFILTVRPAFLAAVRKIVAGKFLPRFSQSGGQHPEWSVEESSHAQRLRECSESARVNLWLAKRVRMLLSPKEKLLIQELHHVFNAAIILMMHHIVFLNLRTNDPELIDFAISVFNTEALTGSDYAIDCAKVLPDLRELAKKLREAVHDHQQAGAQVAAAPHTSAAFEARYSDAMDVQFKGFPGTHGLGHGMGHGIVHGMTPGLVPEHAPVISVVGAHMQPVPAVIQQLQVWQNSGESELYGNARVMVDA</sequence>
<evidence type="ECO:0000256" key="3">
    <source>
        <dbReference type="SAM" id="MobiDB-lite"/>
    </source>
</evidence>
<dbReference type="Pfam" id="PF00172">
    <property type="entry name" value="Zn_clus"/>
    <property type="match status" value="1"/>
</dbReference>
<organism evidence="5 6">
    <name type="scientific">Lasiosphaeria hispida</name>
    <dbReference type="NCBI Taxonomy" id="260671"/>
    <lineage>
        <taxon>Eukaryota</taxon>
        <taxon>Fungi</taxon>
        <taxon>Dikarya</taxon>
        <taxon>Ascomycota</taxon>
        <taxon>Pezizomycotina</taxon>
        <taxon>Sordariomycetes</taxon>
        <taxon>Sordariomycetidae</taxon>
        <taxon>Sordariales</taxon>
        <taxon>Lasiosphaeriaceae</taxon>
        <taxon>Lasiosphaeria</taxon>
    </lineage>
</organism>
<dbReference type="GO" id="GO:0000981">
    <property type="term" value="F:DNA-binding transcription factor activity, RNA polymerase II-specific"/>
    <property type="evidence" value="ECO:0007669"/>
    <property type="project" value="InterPro"/>
</dbReference>
<feature type="compositionally biased region" description="Polar residues" evidence="3">
    <location>
        <begin position="1"/>
        <end position="10"/>
    </location>
</feature>
<dbReference type="EMBL" id="JAUIQD010000005">
    <property type="protein sequence ID" value="KAK3349218.1"/>
    <property type="molecule type" value="Genomic_DNA"/>
</dbReference>
<keyword evidence="6" id="KW-1185">Reference proteome</keyword>
<dbReference type="CDD" id="cd00067">
    <property type="entry name" value="GAL4"/>
    <property type="match status" value="1"/>
</dbReference>
<dbReference type="GO" id="GO:0003677">
    <property type="term" value="F:DNA binding"/>
    <property type="evidence" value="ECO:0007669"/>
    <property type="project" value="InterPro"/>
</dbReference>
<protein>
    <recommendedName>
        <fullName evidence="4">Zn(2)-C6 fungal-type domain-containing protein</fullName>
    </recommendedName>
</protein>
<dbReference type="SMART" id="SM00066">
    <property type="entry name" value="GAL4"/>
    <property type="match status" value="1"/>
</dbReference>
<name>A0AAJ0HE76_9PEZI</name>
<dbReference type="PANTHER" id="PTHR46910">
    <property type="entry name" value="TRANSCRIPTION FACTOR PDR1"/>
    <property type="match status" value="1"/>
</dbReference>
<keyword evidence="1" id="KW-0479">Metal-binding</keyword>
<dbReference type="SUPFAM" id="SSF57701">
    <property type="entry name" value="Zn2/Cys6 DNA-binding domain"/>
    <property type="match status" value="1"/>
</dbReference>